<comment type="subcellular location">
    <subcellularLocation>
        <location evidence="2">Nucleus</location>
    </subcellularLocation>
</comment>
<dbReference type="GO" id="GO:0003677">
    <property type="term" value="F:DNA binding"/>
    <property type="evidence" value="ECO:0007669"/>
    <property type="project" value="InterPro"/>
</dbReference>
<dbReference type="Pfam" id="PF01388">
    <property type="entry name" value="ARID"/>
    <property type="match status" value="1"/>
</dbReference>
<evidence type="ECO:0000313" key="19">
    <source>
        <dbReference type="EMBL" id="KAJ1910285.1"/>
    </source>
</evidence>
<evidence type="ECO:0000256" key="9">
    <source>
        <dbReference type="ARBA" id="ARBA00023002"/>
    </source>
</evidence>
<evidence type="ECO:0000256" key="13">
    <source>
        <dbReference type="PROSITE-ProRule" id="PRU00146"/>
    </source>
</evidence>
<dbReference type="InterPro" id="IPR001965">
    <property type="entry name" value="Znf_PHD"/>
</dbReference>
<reference evidence="19" key="1">
    <citation type="submission" date="2022-07" db="EMBL/GenBank/DDBJ databases">
        <title>Phylogenomic reconstructions and comparative analyses of Kickxellomycotina fungi.</title>
        <authorList>
            <person name="Reynolds N.K."/>
            <person name="Stajich J.E."/>
            <person name="Barry K."/>
            <person name="Grigoriev I.V."/>
            <person name="Crous P."/>
            <person name="Smith M.E."/>
        </authorList>
    </citation>
    <scope>NUCLEOTIDE SEQUENCE</scope>
    <source>
        <strain evidence="19">RSA 861</strain>
    </source>
</reference>
<keyword evidence="6" id="KW-0677">Repeat</keyword>
<evidence type="ECO:0000259" key="16">
    <source>
        <dbReference type="PROSITE" id="PS51011"/>
    </source>
</evidence>
<feature type="compositionally biased region" description="Acidic residues" evidence="14">
    <location>
        <begin position="1790"/>
        <end position="1811"/>
    </location>
</feature>
<gene>
    <name evidence="19" type="ORF">IWQ60_010734</name>
</gene>
<sequence length="2061" mass="223915">MKKVQAPTAGPRSVATDPPPRAPKLDLGTVRTRYDEPRSAPPARRHFGLPEAPVFFPTPEEFTNPLQYIEKIRAQAEPAGICKIVPPAAWRPPFALDSETFRFHTRRQQLNSLEGKTRANLNYLEQLYKFHAREGHTGMRVPQLAKRPIDLYALKNEVVQRGGYAKVTEGKKWAEVGRALNYHRDSCTSLSNSLKKAYLNVVQPYEQYLAKVKKSPGPPRTPRAGGTTPGSPAPKREEPGNAGGSSTGPASPASAAGSLTSERTETTVAAAEDGPTPRRSKRRKLADSRDATPLASPTTPGSARSKPTPSSLPNGSAAPSPKPTGKPTPSRTRMANGVAAPTATPDDDDDPNGSNEACEVCGSAENDARILLCDSCDKGFHLDCLDPPLKTVPKSDWYCLSCILQAGGDFGFEDGEEYSLQAFQEKCNTFKREWFASYFKPKSEVKAGVSDAAPGDSQDPTVKQEGVTGGPTPISTDGNDDTSDHIEGRVPEQVAEAEFWRLVESPYEDVEVEYGADLHSMRHGSAFPTRERRPLEPYSLDPWNLNNIPILPESLFAYIKSDISGMMTPWLYVGMCFSTFCWHNEDHYTYSVNYMHWGDTKTWYGIPGTHAERFEAAIRAAVPELFEQQPDLLFQLVTMMSPGSLVKSGVDVYAVDQRPGQFVVTFPQAYHAGFNHGFNFAEAVNFALPNWIPHGLNSVRRYQQYRRLPVFSHDELLWTIAAHARNPEVAEWLWEPLVEMTTRELSDRDRLRRAGVTRTDAVVEPEAPADDEYQCSVCKTFAYLSAVGCGCGRRVACLDHALDVEFCTCPVAARRLIVRYPDQVLTAATAKISTLATAAPRWIRRFRQVMLAGGNGPVGKVSDHEAKVTPDDGTGSTDPASPKNAQAAVTGPGSLSLVAAAAAAAASNKFRPSLLLLCQLLEEANRIPTVIEDARVLQLFVDRALHWVREVHQFLDVRYPADDGRGVDANDPDHQLHLSAGASPRPESERESTSVAVAPGTLPLTPTRYYHLTVPEVAAVEVPLGADPPALPAPDDPALVARVAAHARCTQPAPVDRDLAHLEALLGQADRLAFDAPEVHLLRDLASRAAAFHHRVQASVDGLGQLFIYQPHPPAFNLVAAGDPAKVDDLTAALTDLTATVAAGEELPLYLPDLAELQVHARGLAWSLRAQTALTRAASALQSPEAELAAAWYASPAKLSFEEFIELLEDAVEGQIPGENTVFVALIQAKNLGDQWAEAPAQVDFFARTEVTLDEVREILRGAFHLLPHEPPAFTRAQSLGRQFEALDREATAAVARTGHRDVTKRPLVAELRSLLERFDNLYTTPPAYRPDVVTELKDAQARIDTWILRGKKLFARGNMPKKWVEMLLEVEEAVKRCTDHLPSVRIAYRLGAQGAQPNDVLQRTGNGRPRPLLSSLPTPADDEDGGDTNGYHDTDDALSRGHNRRHQRADARGPPLYCVCRQPEQGFMVECDLCHEWYHGGCLKLSRRETKALSYFVCPICDPAHVEVPHPTKRPSLDTLIAHAQEGGRLPFVTLELDPLITIILDGSRYRERVTAALALKRAVPLPTLGGAKDGGKGEAHSGKPSPTPLGLLTLYQALLRCGEGMEVSLPHEEADMRKLAMHLRVLLYPADNGAREWIEQEQPREPARIRQQLEHEARQRRHVRGGGAVNSAAGATANGSPHPTTSGKSRGGSGGGSAGSTIAVGSYLLTVTQKAFDPSALYCLCQQPFAADQAMVACDTCQQWYHLDCVHVPVRDACQLDTYQCPVCAVRLRVPYAFGEIMVVDDPDQGTAAEDLDDSDDDDDDDSEFESAAVNGGHGSTHYQQYNRANPPASEPIPPHDHPASLQPAGLASMPARPGHGYHDHLSDADVLFNSSTLGGPLPNGGADPRLMAAHTGYDDEASHLLLTGAPSPPSAALGVAGDLPDAFQLSPPLHAAAPSSHIHGRYTGSAGHGDDVDDAMDLDEDHASFLQHFDAETLLPSTPPPPVLPSASPSVSEPAPLDPEADDNRPLPLQQPAADLGIRRLSEGANGQGEAVTDDPPVEDDRRALHDDNMPTDL</sequence>
<feature type="domain" description="JmjC" evidence="18">
    <location>
        <begin position="537"/>
        <end position="703"/>
    </location>
</feature>
<feature type="region of interest" description="Disordered" evidence="14">
    <location>
        <begin position="1790"/>
        <end position="1867"/>
    </location>
</feature>
<dbReference type="SMART" id="SM00501">
    <property type="entry name" value="BRIGHT"/>
    <property type="match status" value="1"/>
</dbReference>
<comment type="similarity">
    <text evidence="3">Belongs to the JARID1 histone demethylase family.</text>
</comment>
<evidence type="ECO:0000256" key="10">
    <source>
        <dbReference type="ARBA" id="ARBA00023004"/>
    </source>
</evidence>
<feature type="region of interest" description="Disordered" evidence="14">
    <location>
        <begin position="1656"/>
        <end position="1698"/>
    </location>
</feature>
<feature type="region of interest" description="Disordered" evidence="14">
    <location>
        <begin position="965"/>
        <end position="994"/>
    </location>
</feature>
<dbReference type="GO" id="GO:0034647">
    <property type="term" value="F:histone H3K4me/H3K4me2/H3K4me3 demethylase activity"/>
    <property type="evidence" value="ECO:0007669"/>
    <property type="project" value="UniProtKB-EC"/>
</dbReference>
<proteinExistence type="inferred from homology"/>
<feature type="region of interest" description="Disordered" evidence="14">
    <location>
        <begin position="1933"/>
        <end position="1963"/>
    </location>
</feature>
<feature type="compositionally biased region" description="Low complexity" evidence="14">
    <location>
        <begin position="1409"/>
        <end position="1418"/>
    </location>
</feature>
<feature type="domain" description="PHD-type" evidence="15">
    <location>
        <begin position="1456"/>
        <end position="1505"/>
    </location>
</feature>
<feature type="region of interest" description="Disordered" evidence="14">
    <location>
        <begin position="1"/>
        <end position="50"/>
    </location>
</feature>
<dbReference type="InterPro" id="IPR001606">
    <property type="entry name" value="ARID_dom"/>
</dbReference>
<dbReference type="Proteomes" id="UP001150569">
    <property type="component" value="Unassembled WGS sequence"/>
</dbReference>
<dbReference type="SUPFAM" id="SSF51197">
    <property type="entry name" value="Clavaminate synthase-like"/>
    <property type="match status" value="1"/>
</dbReference>
<dbReference type="Pfam" id="PF08429">
    <property type="entry name" value="PLU-1"/>
    <property type="match status" value="1"/>
</dbReference>
<dbReference type="SMART" id="SM00249">
    <property type="entry name" value="PHD"/>
    <property type="match status" value="3"/>
</dbReference>
<comment type="catalytic activity">
    <reaction evidence="12">
        <text>N(6),N(6),N(6)-trimethyl-L-lysyl(4)-[histone H3] + 3 2-oxoglutarate + 3 O2 = L-lysyl(4)-[histone H3] + 3 formaldehyde + 3 succinate + 3 CO2</text>
        <dbReference type="Rhea" id="RHEA:60208"/>
        <dbReference type="Rhea" id="RHEA-COMP:15537"/>
        <dbReference type="Rhea" id="RHEA-COMP:15547"/>
        <dbReference type="ChEBI" id="CHEBI:15379"/>
        <dbReference type="ChEBI" id="CHEBI:16526"/>
        <dbReference type="ChEBI" id="CHEBI:16810"/>
        <dbReference type="ChEBI" id="CHEBI:16842"/>
        <dbReference type="ChEBI" id="CHEBI:29969"/>
        <dbReference type="ChEBI" id="CHEBI:30031"/>
        <dbReference type="ChEBI" id="CHEBI:61961"/>
        <dbReference type="EC" id="1.14.11.67"/>
    </reaction>
</comment>
<evidence type="ECO:0000256" key="4">
    <source>
        <dbReference type="ARBA" id="ARBA00012902"/>
    </source>
</evidence>
<feature type="region of interest" description="Disordered" evidence="14">
    <location>
        <begin position="1570"/>
        <end position="1589"/>
    </location>
</feature>
<evidence type="ECO:0000256" key="5">
    <source>
        <dbReference type="ARBA" id="ARBA00022723"/>
    </source>
</evidence>
<evidence type="ECO:0000256" key="2">
    <source>
        <dbReference type="ARBA" id="ARBA00004123"/>
    </source>
</evidence>
<comment type="caution">
    <text evidence="19">The sequence shown here is derived from an EMBL/GenBank/DDBJ whole genome shotgun (WGS) entry which is preliminary data.</text>
</comment>
<evidence type="ECO:0000256" key="1">
    <source>
        <dbReference type="ARBA" id="ARBA00001954"/>
    </source>
</evidence>
<dbReference type="SUPFAM" id="SSF46774">
    <property type="entry name" value="ARID-like"/>
    <property type="match status" value="1"/>
</dbReference>
<keyword evidence="7 13" id="KW-0863">Zinc-finger</keyword>
<dbReference type="Pfam" id="PF02375">
    <property type="entry name" value="JmjN"/>
    <property type="match status" value="1"/>
</dbReference>
<dbReference type="OrthoDB" id="1678912at2759"/>
<dbReference type="Gene3D" id="1.10.150.60">
    <property type="entry name" value="ARID DNA-binding domain"/>
    <property type="match status" value="1"/>
</dbReference>
<evidence type="ECO:0000259" key="18">
    <source>
        <dbReference type="PROSITE" id="PS51184"/>
    </source>
</evidence>
<dbReference type="InterPro" id="IPR048615">
    <property type="entry name" value="KDM5_C-hel"/>
</dbReference>
<organism evidence="19 20">
    <name type="scientific">Tieghemiomyces parasiticus</name>
    <dbReference type="NCBI Taxonomy" id="78921"/>
    <lineage>
        <taxon>Eukaryota</taxon>
        <taxon>Fungi</taxon>
        <taxon>Fungi incertae sedis</taxon>
        <taxon>Zoopagomycota</taxon>
        <taxon>Kickxellomycotina</taxon>
        <taxon>Dimargaritomycetes</taxon>
        <taxon>Dimargaritales</taxon>
        <taxon>Dimargaritaceae</taxon>
        <taxon>Tieghemiomyces</taxon>
    </lineage>
</organism>
<evidence type="ECO:0000256" key="7">
    <source>
        <dbReference type="ARBA" id="ARBA00022771"/>
    </source>
</evidence>
<evidence type="ECO:0000256" key="6">
    <source>
        <dbReference type="ARBA" id="ARBA00022737"/>
    </source>
</evidence>
<dbReference type="InterPro" id="IPR011011">
    <property type="entry name" value="Znf_FYVE_PHD"/>
</dbReference>
<feature type="domain" description="PHD-type" evidence="15">
    <location>
        <begin position="1722"/>
        <end position="1773"/>
    </location>
</feature>
<dbReference type="Pfam" id="PF00628">
    <property type="entry name" value="PHD"/>
    <property type="match status" value="3"/>
</dbReference>
<feature type="domain" description="ARID" evidence="16">
    <location>
        <begin position="117"/>
        <end position="210"/>
    </location>
</feature>
<feature type="region of interest" description="Disordered" evidence="14">
    <location>
        <begin position="448"/>
        <end position="486"/>
    </location>
</feature>
<dbReference type="CDD" id="cd15519">
    <property type="entry name" value="PHD1_Lid2p_like"/>
    <property type="match status" value="1"/>
</dbReference>
<dbReference type="PROSITE" id="PS50016">
    <property type="entry name" value="ZF_PHD_2"/>
    <property type="match status" value="3"/>
</dbReference>
<dbReference type="GO" id="GO:0000785">
    <property type="term" value="C:chromatin"/>
    <property type="evidence" value="ECO:0007669"/>
    <property type="project" value="TreeGrafter"/>
</dbReference>
<keyword evidence="20" id="KW-1185">Reference proteome</keyword>
<name>A0A9W7ZKZ1_9FUNG</name>
<dbReference type="GO" id="GO:0008270">
    <property type="term" value="F:zinc ion binding"/>
    <property type="evidence" value="ECO:0007669"/>
    <property type="project" value="UniProtKB-KW"/>
</dbReference>
<dbReference type="PROSITE" id="PS51011">
    <property type="entry name" value="ARID"/>
    <property type="match status" value="1"/>
</dbReference>
<keyword evidence="5" id="KW-0479">Metal-binding</keyword>
<feature type="region of interest" description="Disordered" evidence="14">
    <location>
        <begin position="212"/>
        <end position="354"/>
    </location>
</feature>
<feature type="domain" description="PHD-type" evidence="15">
    <location>
        <begin position="355"/>
        <end position="405"/>
    </location>
</feature>
<feature type="compositionally biased region" description="Low complexity" evidence="14">
    <location>
        <begin position="1992"/>
        <end position="2002"/>
    </location>
</feature>
<dbReference type="Gene3D" id="2.60.120.650">
    <property type="entry name" value="Cupin"/>
    <property type="match status" value="1"/>
</dbReference>
<dbReference type="EC" id="1.14.11.67" evidence="4"/>
<dbReference type="EMBL" id="JANBPT010001071">
    <property type="protein sequence ID" value="KAJ1910285.1"/>
    <property type="molecule type" value="Genomic_DNA"/>
</dbReference>
<dbReference type="SMART" id="SM00558">
    <property type="entry name" value="JmjC"/>
    <property type="match status" value="1"/>
</dbReference>
<dbReference type="PROSITE" id="PS51184">
    <property type="entry name" value="JMJC"/>
    <property type="match status" value="1"/>
</dbReference>
<dbReference type="InterPro" id="IPR004198">
    <property type="entry name" value="Znf_C5HC2"/>
</dbReference>
<evidence type="ECO:0000256" key="3">
    <source>
        <dbReference type="ARBA" id="ARBA00006801"/>
    </source>
</evidence>
<keyword evidence="11" id="KW-0539">Nucleus</keyword>
<comment type="cofactor">
    <cofactor evidence="1">
        <name>Fe(2+)</name>
        <dbReference type="ChEBI" id="CHEBI:29033"/>
    </cofactor>
</comment>
<feature type="domain" description="JmjN" evidence="17">
    <location>
        <begin position="52"/>
        <end position="93"/>
    </location>
</feature>
<evidence type="ECO:0000313" key="20">
    <source>
        <dbReference type="Proteomes" id="UP001150569"/>
    </source>
</evidence>
<feature type="compositionally biased region" description="Polar residues" evidence="14">
    <location>
        <begin position="295"/>
        <end position="314"/>
    </location>
</feature>
<dbReference type="SUPFAM" id="SSF57903">
    <property type="entry name" value="FYVE/PHD zinc finger"/>
    <property type="match status" value="3"/>
</dbReference>
<dbReference type="InterPro" id="IPR036431">
    <property type="entry name" value="ARID_dom_sf"/>
</dbReference>
<evidence type="ECO:0000259" key="17">
    <source>
        <dbReference type="PROSITE" id="PS51183"/>
    </source>
</evidence>
<feature type="region of interest" description="Disordered" evidence="14">
    <location>
        <begin position="857"/>
        <end position="888"/>
    </location>
</feature>
<feature type="region of interest" description="Disordered" evidence="14">
    <location>
        <begin position="1398"/>
        <end position="1450"/>
    </location>
</feature>
<evidence type="ECO:0000256" key="11">
    <source>
        <dbReference type="ARBA" id="ARBA00023242"/>
    </source>
</evidence>
<dbReference type="Pfam" id="PF02928">
    <property type="entry name" value="zf-C5HC2"/>
    <property type="match status" value="1"/>
</dbReference>
<feature type="compositionally biased region" description="Low complexity" evidence="14">
    <location>
        <begin position="327"/>
        <end position="344"/>
    </location>
</feature>
<feature type="compositionally biased region" description="Basic and acidic residues" evidence="14">
    <location>
        <begin position="1431"/>
        <end position="1440"/>
    </location>
</feature>
<keyword evidence="8" id="KW-0862">Zinc</keyword>
<dbReference type="CDD" id="cd15518">
    <property type="entry name" value="PHD_Ecm5p_Lid2p_like"/>
    <property type="match status" value="1"/>
</dbReference>
<dbReference type="GO" id="GO:0005634">
    <property type="term" value="C:nucleus"/>
    <property type="evidence" value="ECO:0007669"/>
    <property type="project" value="UniProtKB-SubCell"/>
</dbReference>
<dbReference type="InterPro" id="IPR003347">
    <property type="entry name" value="JmjC_dom"/>
</dbReference>
<dbReference type="PROSITE" id="PS51183">
    <property type="entry name" value="JMJN"/>
    <property type="match status" value="1"/>
</dbReference>
<feature type="compositionally biased region" description="Basic and acidic residues" evidence="14">
    <location>
        <begin position="2046"/>
        <end position="2061"/>
    </location>
</feature>
<dbReference type="InterPro" id="IPR019786">
    <property type="entry name" value="Zinc_finger_PHD-type_CS"/>
</dbReference>
<evidence type="ECO:0000259" key="15">
    <source>
        <dbReference type="PROSITE" id="PS50016"/>
    </source>
</evidence>
<dbReference type="SMART" id="SM01014">
    <property type="entry name" value="ARID"/>
    <property type="match status" value="1"/>
</dbReference>
<dbReference type="InterPro" id="IPR013637">
    <property type="entry name" value="Lys_sp_deMease-like_dom"/>
</dbReference>
<feature type="compositionally biased region" description="Basic and acidic residues" evidence="14">
    <location>
        <begin position="965"/>
        <end position="976"/>
    </location>
</feature>
<dbReference type="SMART" id="SM00545">
    <property type="entry name" value="JmjN"/>
    <property type="match status" value="1"/>
</dbReference>
<dbReference type="InterPro" id="IPR019787">
    <property type="entry name" value="Znf_PHD-finger"/>
</dbReference>
<dbReference type="PANTHER" id="PTHR10694:SF33">
    <property type="entry name" value="LYSINE-SPECIFIC DEMETHYLASE 5"/>
    <property type="match status" value="1"/>
</dbReference>
<keyword evidence="9" id="KW-0560">Oxidoreductase</keyword>
<evidence type="ECO:0000256" key="12">
    <source>
        <dbReference type="ARBA" id="ARBA00048734"/>
    </source>
</evidence>
<dbReference type="InterPro" id="IPR013083">
    <property type="entry name" value="Znf_RING/FYVE/PHD"/>
</dbReference>
<feature type="compositionally biased region" description="Basic and acidic residues" evidence="14">
    <location>
        <begin position="861"/>
        <end position="870"/>
    </location>
</feature>
<evidence type="ECO:0000256" key="8">
    <source>
        <dbReference type="ARBA" id="ARBA00022833"/>
    </source>
</evidence>
<dbReference type="PROSITE" id="PS01359">
    <property type="entry name" value="ZF_PHD_1"/>
    <property type="match status" value="3"/>
</dbReference>
<evidence type="ECO:0000256" key="14">
    <source>
        <dbReference type="SAM" id="MobiDB-lite"/>
    </source>
</evidence>
<dbReference type="InterPro" id="IPR003349">
    <property type="entry name" value="JmjN"/>
</dbReference>
<dbReference type="CDD" id="cd16100">
    <property type="entry name" value="ARID"/>
    <property type="match status" value="1"/>
</dbReference>
<keyword evidence="10" id="KW-0408">Iron</keyword>
<dbReference type="GO" id="GO:0006355">
    <property type="term" value="P:regulation of DNA-templated transcription"/>
    <property type="evidence" value="ECO:0007669"/>
    <property type="project" value="TreeGrafter"/>
</dbReference>
<dbReference type="PANTHER" id="PTHR10694">
    <property type="entry name" value="LYSINE-SPECIFIC DEMETHYLASE"/>
    <property type="match status" value="1"/>
</dbReference>
<protein>
    <recommendedName>
        <fullName evidence="4">[histone H3]-trimethyl-L-lysine(4) demethylase</fullName>
        <ecNumber evidence="4">1.14.11.67</ecNumber>
    </recommendedName>
</protein>
<dbReference type="Pfam" id="PF21323">
    <property type="entry name" value="KDM5_C-hel"/>
    <property type="match status" value="1"/>
</dbReference>
<feature type="region of interest" description="Disordered" evidence="14">
    <location>
        <begin position="1980"/>
        <end position="2061"/>
    </location>
</feature>
<accession>A0A9W7ZKZ1</accession>
<dbReference type="Gene3D" id="3.30.40.10">
    <property type="entry name" value="Zinc/RING finger domain, C3HC4 (zinc finger)"/>
    <property type="match status" value="3"/>
</dbReference>
<dbReference type="Pfam" id="PF02373">
    <property type="entry name" value="JmjC"/>
    <property type="match status" value="1"/>
</dbReference>
<feature type="compositionally biased region" description="Low complexity" evidence="14">
    <location>
        <begin position="247"/>
        <end position="258"/>
    </location>
</feature>
<dbReference type="FunFam" id="1.10.150.60:FF:000016">
    <property type="entry name" value="Putative Lysine-specific demethylase 5B"/>
    <property type="match status" value="1"/>
</dbReference>